<evidence type="ECO:0000256" key="2">
    <source>
        <dbReference type="ARBA" id="ARBA00010792"/>
    </source>
</evidence>
<evidence type="ECO:0000313" key="9">
    <source>
        <dbReference type="EMBL" id="TDQ00663.1"/>
    </source>
</evidence>
<evidence type="ECO:0000256" key="6">
    <source>
        <dbReference type="ARBA" id="ARBA00023136"/>
    </source>
</evidence>
<gene>
    <name evidence="9" type="ORF">EV186_102524</name>
</gene>
<sequence length="214" mass="22283">MPTSLALPLTDPAALLTTFGALGVFLVMFAETGLLIGFFLPGDSLLFTAGVLAATATTSAVHLSLPLVIVAAALGAILGAQTGYVIGKRGGTAVLRRIRNRHVHNGVENSARVLERYGHGKAIVLARFIPVVRTVLNPLAGITGVPVGVFTLWQAIGGLVWTIGVTMAGFLLGSSVPNIDQYLLPVIAGIVVLSLLPVARQVYLARKSATGDRR</sequence>
<dbReference type="EMBL" id="SNXZ01000002">
    <property type="protein sequence ID" value="TDQ00663.1"/>
    <property type="molecule type" value="Genomic_DNA"/>
</dbReference>
<keyword evidence="3 7" id="KW-1003">Cell membrane</keyword>
<evidence type="ECO:0000256" key="5">
    <source>
        <dbReference type="ARBA" id="ARBA00022989"/>
    </source>
</evidence>
<organism evidence="9 10">
    <name type="scientific">Labedaea rhizosphaerae</name>
    <dbReference type="NCBI Taxonomy" id="598644"/>
    <lineage>
        <taxon>Bacteria</taxon>
        <taxon>Bacillati</taxon>
        <taxon>Actinomycetota</taxon>
        <taxon>Actinomycetes</taxon>
        <taxon>Pseudonocardiales</taxon>
        <taxon>Pseudonocardiaceae</taxon>
        <taxon>Labedaea</taxon>
    </lineage>
</organism>
<dbReference type="RefSeq" id="WP_424982545.1">
    <property type="nucleotide sequence ID" value="NZ_SNXZ01000002.1"/>
</dbReference>
<feature type="transmembrane region" description="Helical" evidence="7">
    <location>
        <begin position="156"/>
        <end position="176"/>
    </location>
</feature>
<dbReference type="InterPro" id="IPR032816">
    <property type="entry name" value="VTT_dom"/>
</dbReference>
<evidence type="ECO:0000256" key="7">
    <source>
        <dbReference type="RuleBase" id="RU367016"/>
    </source>
</evidence>
<comment type="caution">
    <text evidence="9">The sequence shown here is derived from an EMBL/GenBank/DDBJ whole genome shotgun (WGS) entry which is preliminary data.</text>
</comment>
<feature type="transmembrane region" description="Helical" evidence="7">
    <location>
        <begin position="12"/>
        <end position="38"/>
    </location>
</feature>
<evidence type="ECO:0000259" key="8">
    <source>
        <dbReference type="Pfam" id="PF09335"/>
    </source>
</evidence>
<keyword evidence="6 7" id="KW-0472">Membrane</keyword>
<proteinExistence type="inferred from homology"/>
<comment type="similarity">
    <text evidence="2 7">Belongs to the DedA family.</text>
</comment>
<accession>A0A4R6SG82</accession>
<feature type="domain" description="VTT" evidence="8">
    <location>
        <begin position="40"/>
        <end position="169"/>
    </location>
</feature>
<dbReference type="Proteomes" id="UP000295444">
    <property type="component" value="Unassembled WGS sequence"/>
</dbReference>
<feature type="transmembrane region" description="Helical" evidence="7">
    <location>
        <begin position="45"/>
        <end position="61"/>
    </location>
</feature>
<feature type="transmembrane region" description="Helical" evidence="7">
    <location>
        <begin position="67"/>
        <end position="87"/>
    </location>
</feature>
<keyword evidence="5 7" id="KW-1133">Transmembrane helix</keyword>
<comment type="subcellular location">
    <subcellularLocation>
        <location evidence="1 7">Cell membrane</location>
        <topology evidence="1 7">Multi-pass membrane protein</topology>
    </subcellularLocation>
</comment>
<evidence type="ECO:0000256" key="4">
    <source>
        <dbReference type="ARBA" id="ARBA00022692"/>
    </source>
</evidence>
<evidence type="ECO:0000256" key="3">
    <source>
        <dbReference type="ARBA" id="ARBA00022475"/>
    </source>
</evidence>
<dbReference type="PANTHER" id="PTHR30353:SF0">
    <property type="entry name" value="TRANSMEMBRANE PROTEIN"/>
    <property type="match status" value="1"/>
</dbReference>
<dbReference type="PANTHER" id="PTHR30353">
    <property type="entry name" value="INNER MEMBRANE PROTEIN DEDA-RELATED"/>
    <property type="match status" value="1"/>
</dbReference>
<reference evidence="9 10" key="1">
    <citation type="submission" date="2019-03" db="EMBL/GenBank/DDBJ databases">
        <title>Genomic Encyclopedia of Type Strains, Phase IV (KMG-IV): sequencing the most valuable type-strain genomes for metagenomic binning, comparative biology and taxonomic classification.</title>
        <authorList>
            <person name="Goeker M."/>
        </authorList>
    </citation>
    <scope>NUCLEOTIDE SEQUENCE [LARGE SCALE GENOMIC DNA]</scope>
    <source>
        <strain evidence="9 10">DSM 45361</strain>
    </source>
</reference>
<dbReference type="AlphaFoldDB" id="A0A4R6SG82"/>
<protein>
    <submittedName>
        <fullName evidence="9">Membrane-associated protein</fullName>
    </submittedName>
</protein>
<dbReference type="GO" id="GO:0005886">
    <property type="term" value="C:plasma membrane"/>
    <property type="evidence" value="ECO:0007669"/>
    <property type="project" value="UniProtKB-SubCell"/>
</dbReference>
<feature type="transmembrane region" description="Helical" evidence="7">
    <location>
        <begin position="182"/>
        <end position="204"/>
    </location>
</feature>
<keyword evidence="4 7" id="KW-0812">Transmembrane</keyword>
<evidence type="ECO:0000313" key="10">
    <source>
        <dbReference type="Proteomes" id="UP000295444"/>
    </source>
</evidence>
<dbReference type="Pfam" id="PF09335">
    <property type="entry name" value="VTT_dom"/>
    <property type="match status" value="1"/>
</dbReference>
<name>A0A4R6SG82_LABRH</name>
<dbReference type="InterPro" id="IPR032818">
    <property type="entry name" value="DedA-like"/>
</dbReference>
<evidence type="ECO:0000256" key="1">
    <source>
        <dbReference type="ARBA" id="ARBA00004651"/>
    </source>
</evidence>
<keyword evidence="10" id="KW-1185">Reference proteome</keyword>